<dbReference type="PANTHER" id="PTHR37693:SF1">
    <property type="entry name" value="INTEGRAL MEMBRANE PROTEIN"/>
    <property type="match status" value="1"/>
</dbReference>
<keyword evidence="2" id="KW-1003">Cell membrane</keyword>
<keyword evidence="4 6" id="KW-1133">Transmembrane helix</keyword>
<feature type="transmembrane region" description="Helical" evidence="6">
    <location>
        <begin position="121"/>
        <end position="147"/>
    </location>
</feature>
<evidence type="ECO:0000256" key="2">
    <source>
        <dbReference type="ARBA" id="ARBA00022475"/>
    </source>
</evidence>
<dbReference type="EC" id="2.3.2.3" evidence="6"/>
<dbReference type="GO" id="GO:0005886">
    <property type="term" value="C:plasma membrane"/>
    <property type="evidence" value="ECO:0007669"/>
    <property type="project" value="UniProtKB-SubCell"/>
</dbReference>
<evidence type="ECO:0000256" key="3">
    <source>
        <dbReference type="ARBA" id="ARBA00022692"/>
    </source>
</evidence>
<reference evidence="7" key="1">
    <citation type="submission" date="2018-06" db="EMBL/GenBank/DDBJ databases">
        <authorList>
            <consortium name="Pathogen Informatics"/>
            <person name="Doyle S."/>
        </authorList>
    </citation>
    <scope>NUCLEOTIDE SEQUENCE</scope>
    <source>
        <strain evidence="7">NCTC13307</strain>
    </source>
</reference>
<name>A0A381KMN1_CLODI</name>
<dbReference type="GO" id="GO:0050071">
    <property type="term" value="F:phosphatidylglycerol lysyltransferase activity"/>
    <property type="evidence" value="ECO:0007669"/>
    <property type="project" value="UniProtKB-EC"/>
</dbReference>
<evidence type="ECO:0000256" key="4">
    <source>
        <dbReference type="ARBA" id="ARBA00022989"/>
    </source>
</evidence>
<dbReference type="GO" id="GO:0046677">
    <property type="term" value="P:response to antibiotic"/>
    <property type="evidence" value="ECO:0007669"/>
    <property type="project" value="UniProtKB-KW"/>
</dbReference>
<comment type="subcellular location">
    <subcellularLocation>
        <location evidence="1 6">Cell membrane</location>
        <topology evidence="1 6">Multi-pass membrane protein</topology>
    </subcellularLocation>
</comment>
<dbReference type="Pfam" id="PF03706">
    <property type="entry name" value="LPG_synthase_TM"/>
    <property type="match status" value="1"/>
</dbReference>
<evidence type="ECO:0000256" key="5">
    <source>
        <dbReference type="ARBA" id="ARBA00023136"/>
    </source>
</evidence>
<feature type="transmembrane region" description="Helical" evidence="6">
    <location>
        <begin position="50"/>
        <end position="72"/>
    </location>
</feature>
<accession>A0A381KMN1</accession>
<comment type="catalytic activity">
    <reaction evidence="6">
        <text>L-lysyl-tRNA(Lys) + a 1,2-diacyl-sn-glycero-3-phospho-(1'-sn-glycerol) = a 1,2-diacyl-sn-glycero-3-phospho-1'-(3'-O-L-lysyl)-sn-glycerol + tRNA(Lys)</text>
        <dbReference type="Rhea" id="RHEA:10668"/>
        <dbReference type="Rhea" id="RHEA-COMP:9696"/>
        <dbReference type="Rhea" id="RHEA-COMP:9697"/>
        <dbReference type="ChEBI" id="CHEBI:64716"/>
        <dbReference type="ChEBI" id="CHEBI:75792"/>
        <dbReference type="ChEBI" id="CHEBI:78442"/>
        <dbReference type="ChEBI" id="CHEBI:78529"/>
        <dbReference type="EC" id="2.3.2.3"/>
    </reaction>
</comment>
<evidence type="ECO:0000256" key="1">
    <source>
        <dbReference type="ARBA" id="ARBA00004651"/>
    </source>
</evidence>
<dbReference type="InterPro" id="IPR022791">
    <property type="entry name" value="L-PG_synthase/AglD"/>
</dbReference>
<comment type="function">
    <text evidence="6">Catalyzes the transfer of a lysyl group from L-lysyl-tRNA(Lys) to membrane-bound phosphatidylglycerol (PG), which produces lysylphosphatidylglycerol (LPG), a major component of the bacterial membrane with a positive net charge. LPG synthesis contributes to bacterial virulence as it is involved in the resistance mechanism against cationic antimicrobial peptides (CAMP) produces by the host's immune system (defensins, cathelicidins) and by the competing microorganisms.</text>
</comment>
<dbReference type="GO" id="GO:0006629">
    <property type="term" value="P:lipid metabolic process"/>
    <property type="evidence" value="ECO:0007669"/>
    <property type="project" value="UniProtKB-KW"/>
</dbReference>
<organism evidence="7">
    <name type="scientific">Clostridioides difficile</name>
    <name type="common">Peptoclostridium difficile</name>
    <dbReference type="NCBI Taxonomy" id="1496"/>
    <lineage>
        <taxon>Bacteria</taxon>
        <taxon>Bacillati</taxon>
        <taxon>Bacillota</taxon>
        <taxon>Clostridia</taxon>
        <taxon>Peptostreptococcales</taxon>
        <taxon>Peptostreptococcaceae</taxon>
        <taxon>Clostridioides</taxon>
    </lineage>
</organism>
<feature type="transmembrane region" description="Helical" evidence="6">
    <location>
        <begin position="12"/>
        <end position="30"/>
    </location>
</feature>
<dbReference type="PANTHER" id="PTHR37693">
    <property type="entry name" value="PHOSPHATIDYLGLYCEROL LYSYLTRANSFERASE"/>
    <property type="match status" value="1"/>
</dbReference>
<gene>
    <name evidence="6" type="primary">mprF</name>
    <name evidence="7" type="ORF">NCTC13307_04945</name>
</gene>
<dbReference type="AlphaFoldDB" id="A0A381KMN1"/>
<keyword evidence="6" id="KW-0808">Transferase</keyword>
<proteinExistence type="inferred from homology"/>
<evidence type="ECO:0000256" key="6">
    <source>
        <dbReference type="RuleBase" id="RU363042"/>
    </source>
</evidence>
<comment type="similarity">
    <text evidence="6">Belongs to the LPG synthase family.</text>
</comment>
<keyword evidence="6" id="KW-0046">Antibiotic resistance</keyword>
<keyword evidence="5 6" id="KW-0472">Membrane</keyword>
<keyword evidence="6" id="KW-0443">Lipid metabolism</keyword>
<keyword evidence="3 6" id="KW-0812">Transmembrane</keyword>
<dbReference type="EMBL" id="UFWD01000003">
    <property type="protein sequence ID" value="SUY83812.1"/>
    <property type="molecule type" value="Genomic_DNA"/>
</dbReference>
<evidence type="ECO:0000313" key="7">
    <source>
        <dbReference type="EMBL" id="SUY83812.1"/>
    </source>
</evidence>
<sequence length="199" mass="22149">MISKTEKKNKCLGSVAFLVLLMGITGYFVFRGQSVESLIKSLKGASPMFILIGFAMMFIYVACEGINIYLGMKALNQKTTLLKCMGYAFIGFYFSSITPSASGGQPAQVYYMKKDDINISYSSLILLVIVVIHQVVILAYSGIMFIMEREFILNNVSGMNILLIYGVITNVALVIGVIAIIFSKKTCKQFYNINNKFIR</sequence>
<protein>
    <recommendedName>
        <fullName evidence="6">Phosphatidylglycerol lysyltransferase</fullName>
        <ecNumber evidence="6">2.3.2.3</ecNumber>
    </recommendedName>
    <alternativeName>
        <fullName evidence="6">Lysylphosphatidylglycerol synthase</fullName>
    </alternativeName>
</protein>
<feature type="transmembrane region" description="Helical" evidence="6">
    <location>
        <begin position="159"/>
        <end position="182"/>
    </location>
</feature>